<dbReference type="Proteomes" id="UP000824890">
    <property type="component" value="Unassembled WGS sequence"/>
</dbReference>
<feature type="domain" description="Zinc knuckle CX2CX4HX4C" evidence="2">
    <location>
        <begin position="10"/>
        <end position="53"/>
    </location>
</feature>
<feature type="compositionally biased region" description="Basic and acidic residues" evidence="1">
    <location>
        <begin position="324"/>
        <end position="342"/>
    </location>
</feature>
<keyword evidence="4" id="KW-1185">Reference proteome</keyword>
<accession>A0ABQ8BM93</accession>
<comment type="caution">
    <text evidence="3">The sequence shown here is derived from an EMBL/GenBank/DDBJ whole genome shotgun (WGS) entry which is preliminary data.</text>
</comment>
<protein>
    <recommendedName>
        <fullName evidence="2">Zinc knuckle CX2CX4HX4C domain-containing protein</fullName>
    </recommendedName>
</protein>
<evidence type="ECO:0000313" key="3">
    <source>
        <dbReference type="EMBL" id="KAH0905331.1"/>
    </source>
</evidence>
<feature type="compositionally biased region" description="Basic and acidic residues" evidence="1">
    <location>
        <begin position="100"/>
        <end position="148"/>
    </location>
</feature>
<dbReference type="EMBL" id="JAGKQM010000010">
    <property type="protein sequence ID" value="KAH0905331.1"/>
    <property type="molecule type" value="Genomic_DNA"/>
</dbReference>
<feature type="compositionally biased region" description="Basic and acidic residues" evidence="1">
    <location>
        <begin position="75"/>
        <end position="91"/>
    </location>
</feature>
<feature type="region of interest" description="Disordered" evidence="1">
    <location>
        <begin position="60"/>
        <end position="221"/>
    </location>
</feature>
<feature type="compositionally biased region" description="Low complexity" evidence="1">
    <location>
        <begin position="183"/>
        <end position="196"/>
    </location>
</feature>
<dbReference type="InterPro" id="IPR025836">
    <property type="entry name" value="Zn_knuckle_CX2CX4HX4C"/>
</dbReference>
<evidence type="ECO:0000313" key="4">
    <source>
        <dbReference type="Proteomes" id="UP000824890"/>
    </source>
</evidence>
<evidence type="ECO:0000256" key="1">
    <source>
        <dbReference type="SAM" id="MobiDB-lite"/>
    </source>
</evidence>
<sequence>MPPTRINGRLPLIKSSVIEYSNGDEVTATFVYEKLERHCSKCFRLDHDVNDCLVAKHEAKARKASNGEGSLSVENDQRRDGGHKPPRETDIFRFSAHNSRLSDRQRNARYKSYDPHYDARATIDSQRRSRSLHEAHQRRLKEPLRDQQRGYYSRTTSQRDDASFYRRDRYSRSPQRSENQHRNPSNSAHNNSPSSPRGRERHRREETNSSKGPRNTFERGNPLLLEQQPAPHEAFNEALEEVREVMVQYTQCADPTESAARKERLRKAEKEGQLEETAARMVQASLGDKPEEQQQLKEPGGGSSYRNNRETQTRKATRSSNDTVKSKADKRFKLQEKKTTAT</sequence>
<feature type="compositionally biased region" description="Basic and acidic residues" evidence="1">
    <location>
        <begin position="157"/>
        <end position="171"/>
    </location>
</feature>
<evidence type="ECO:0000259" key="2">
    <source>
        <dbReference type="Pfam" id="PF14392"/>
    </source>
</evidence>
<dbReference type="Pfam" id="PF14392">
    <property type="entry name" value="zf-CCHC_4"/>
    <property type="match status" value="1"/>
</dbReference>
<organism evidence="3 4">
    <name type="scientific">Brassica napus</name>
    <name type="common">Rape</name>
    <dbReference type="NCBI Taxonomy" id="3708"/>
    <lineage>
        <taxon>Eukaryota</taxon>
        <taxon>Viridiplantae</taxon>
        <taxon>Streptophyta</taxon>
        <taxon>Embryophyta</taxon>
        <taxon>Tracheophyta</taxon>
        <taxon>Spermatophyta</taxon>
        <taxon>Magnoliopsida</taxon>
        <taxon>eudicotyledons</taxon>
        <taxon>Gunneridae</taxon>
        <taxon>Pentapetalae</taxon>
        <taxon>rosids</taxon>
        <taxon>malvids</taxon>
        <taxon>Brassicales</taxon>
        <taxon>Brassicaceae</taxon>
        <taxon>Brassiceae</taxon>
        <taxon>Brassica</taxon>
    </lineage>
</organism>
<proteinExistence type="predicted"/>
<name>A0ABQ8BM93_BRANA</name>
<reference evidence="3 4" key="1">
    <citation type="submission" date="2021-05" db="EMBL/GenBank/DDBJ databases">
        <title>Genome Assembly of Synthetic Allotetraploid Brassica napus Reveals Homoeologous Exchanges between Subgenomes.</title>
        <authorList>
            <person name="Davis J.T."/>
        </authorList>
    </citation>
    <scope>NUCLEOTIDE SEQUENCE [LARGE SCALE GENOMIC DNA]</scope>
    <source>
        <strain evidence="4">cv. Da-Ae</strain>
        <tissue evidence="3">Seedling</tissue>
    </source>
</reference>
<gene>
    <name evidence="3" type="ORF">HID58_037158</name>
</gene>
<feature type="region of interest" description="Disordered" evidence="1">
    <location>
        <begin position="266"/>
        <end position="342"/>
    </location>
</feature>